<dbReference type="RefSeq" id="WP_189345611.1">
    <property type="nucleotide sequence ID" value="NZ_BMYT01000002.1"/>
</dbReference>
<proteinExistence type="predicted"/>
<evidence type="ECO:0008006" key="3">
    <source>
        <dbReference type="Google" id="ProtNLM"/>
    </source>
</evidence>
<name>A0ABQ2XCK2_9BURK</name>
<protein>
    <recommendedName>
        <fullName evidence="3">DRBM domain-containing protein</fullName>
    </recommendedName>
</protein>
<reference evidence="2" key="1">
    <citation type="journal article" date="2019" name="Int. J. Syst. Evol. Microbiol.">
        <title>The Global Catalogue of Microorganisms (GCM) 10K type strain sequencing project: providing services to taxonomists for standard genome sequencing and annotation.</title>
        <authorList>
            <consortium name="The Broad Institute Genomics Platform"/>
            <consortium name="The Broad Institute Genome Sequencing Center for Infectious Disease"/>
            <person name="Wu L."/>
            <person name="Ma J."/>
        </authorList>
    </citation>
    <scope>NUCLEOTIDE SEQUENCE [LARGE SCALE GENOMIC DNA]</scope>
    <source>
        <strain evidence="2">KCTC 23916</strain>
    </source>
</reference>
<dbReference type="Proteomes" id="UP000620127">
    <property type="component" value="Unassembled WGS sequence"/>
</dbReference>
<dbReference type="EMBL" id="BMYT01000002">
    <property type="protein sequence ID" value="GGX10714.1"/>
    <property type="molecule type" value="Genomic_DNA"/>
</dbReference>
<gene>
    <name evidence="1" type="ORF">GCM10011282_16260</name>
</gene>
<comment type="caution">
    <text evidence="1">The sequence shown here is derived from an EMBL/GenBank/DDBJ whole genome shotgun (WGS) entry which is preliminary data.</text>
</comment>
<sequence>MEMQQLHMTEYNAIQDLNCYEINVEQNPDRWRGGFVWSVSLGTEELGNGLEFSRRLAQQKADEYMTNLLCPN</sequence>
<keyword evidence="2" id="KW-1185">Reference proteome</keyword>
<evidence type="ECO:0000313" key="1">
    <source>
        <dbReference type="EMBL" id="GGX10714.1"/>
    </source>
</evidence>
<organism evidence="1 2">
    <name type="scientific">Undibacterium macrobrachii</name>
    <dbReference type="NCBI Taxonomy" id="1119058"/>
    <lineage>
        <taxon>Bacteria</taxon>
        <taxon>Pseudomonadati</taxon>
        <taxon>Pseudomonadota</taxon>
        <taxon>Betaproteobacteria</taxon>
        <taxon>Burkholderiales</taxon>
        <taxon>Oxalobacteraceae</taxon>
        <taxon>Undibacterium</taxon>
    </lineage>
</organism>
<accession>A0ABQ2XCK2</accession>
<evidence type="ECO:0000313" key="2">
    <source>
        <dbReference type="Proteomes" id="UP000620127"/>
    </source>
</evidence>